<sequence>MDEIGYGLLDRTMINRLMEQWHHGGIGVIIVHLYGNSPSVAYEALTGWMNEQRRLIWRYRMETDFFYFLQRGKSEEQLDKLIRRAVSGLHERLKRVYAKLDLGKQGSGGPAVSHFAIGQALAYPTSIGRSAEATIYNSVKEAMTAVMRSRFRQEDEFVTFEQSATSETAAELFGGRAYPSMPGQSPTIGQLHRLSPPSPRMHGGPSPFPIGALAKPIPSFHLEALVSDLARMFETNPQVQGAVIASEGRPLGLVMKENMNQLLAGQFGLPLYWNRSIAKIMDEEALVVDASWPVEQVSQMAMARDISRLYHVVIIMRDQRLIGAASVRSILECITQLRTEEALTASPLTGLPGNAAIQRELQRRIDAGRPFAIVYADLDYFKWYNDCFGFSQGDELIRFLADVLQQETVQEGPRGDFVGHIGGDDFILLIESDDADLHCRQMITRFNEGVAAFYGDADVSSVTDRSGNPVAQEGVALSLSLLLWDGSEHVTTSIISQAAARLKKQAKAISGSAYVTGHVFEKHLGEGIR</sequence>
<evidence type="ECO:0000259" key="1">
    <source>
        <dbReference type="PROSITE" id="PS50887"/>
    </source>
</evidence>
<dbReference type="PANTHER" id="PTHR45138">
    <property type="entry name" value="REGULATORY COMPONENTS OF SENSORY TRANSDUCTION SYSTEM"/>
    <property type="match status" value="1"/>
</dbReference>
<dbReference type="Pfam" id="PF00990">
    <property type="entry name" value="GGDEF"/>
    <property type="match status" value="1"/>
</dbReference>
<dbReference type="CDD" id="cd01949">
    <property type="entry name" value="GGDEF"/>
    <property type="match status" value="1"/>
</dbReference>
<dbReference type="InterPro" id="IPR000644">
    <property type="entry name" value="CBS_dom"/>
</dbReference>
<gene>
    <name evidence="2" type="ORF">GT003_01040</name>
</gene>
<dbReference type="Gene3D" id="3.10.580.10">
    <property type="entry name" value="CBS-domain"/>
    <property type="match status" value="1"/>
</dbReference>
<dbReference type="Gene3D" id="3.30.70.270">
    <property type="match status" value="1"/>
</dbReference>
<dbReference type="PANTHER" id="PTHR45138:SF25">
    <property type="entry name" value="GGDEF DOMAIN PROTEIN"/>
    <property type="match status" value="1"/>
</dbReference>
<evidence type="ECO:0000313" key="2">
    <source>
        <dbReference type="EMBL" id="NBC67579.1"/>
    </source>
</evidence>
<dbReference type="InterPro" id="IPR046342">
    <property type="entry name" value="CBS_dom_sf"/>
</dbReference>
<organism evidence="2 3">
    <name type="scientific">Paenibacillus sacheonensis</name>
    <dbReference type="NCBI Taxonomy" id="742054"/>
    <lineage>
        <taxon>Bacteria</taxon>
        <taxon>Bacillati</taxon>
        <taxon>Bacillota</taxon>
        <taxon>Bacilli</taxon>
        <taxon>Bacillales</taxon>
        <taxon>Paenibacillaceae</taxon>
        <taxon>Paenibacillus</taxon>
    </lineage>
</organism>
<dbReference type="InterPro" id="IPR029787">
    <property type="entry name" value="Nucleotide_cyclase"/>
</dbReference>
<dbReference type="SUPFAM" id="SSF55073">
    <property type="entry name" value="Nucleotide cyclase"/>
    <property type="match status" value="1"/>
</dbReference>
<dbReference type="GO" id="GO:1902201">
    <property type="term" value="P:negative regulation of bacterial-type flagellum-dependent cell motility"/>
    <property type="evidence" value="ECO:0007669"/>
    <property type="project" value="TreeGrafter"/>
</dbReference>
<feature type="domain" description="GGDEF" evidence="1">
    <location>
        <begin position="369"/>
        <end position="519"/>
    </location>
</feature>
<comment type="caution">
    <text evidence="2">The sequence shown here is derived from an EMBL/GenBank/DDBJ whole genome shotgun (WGS) entry which is preliminary data.</text>
</comment>
<protein>
    <submittedName>
        <fullName evidence="2">Diguanylate cyclase</fullName>
    </submittedName>
</protein>
<dbReference type="OrthoDB" id="9813903at2"/>
<dbReference type="GO" id="GO:0005886">
    <property type="term" value="C:plasma membrane"/>
    <property type="evidence" value="ECO:0007669"/>
    <property type="project" value="TreeGrafter"/>
</dbReference>
<dbReference type="GO" id="GO:0052621">
    <property type="term" value="F:diguanylate cyclase activity"/>
    <property type="evidence" value="ECO:0007669"/>
    <property type="project" value="TreeGrafter"/>
</dbReference>
<evidence type="ECO:0000313" key="3">
    <source>
        <dbReference type="Proteomes" id="UP000558113"/>
    </source>
</evidence>
<dbReference type="AlphaFoldDB" id="A0A7X5BZP0"/>
<accession>A0A7X5BZP0</accession>
<dbReference type="GO" id="GO:0043709">
    <property type="term" value="P:cell adhesion involved in single-species biofilm formation"/>
    <property type="evidence" value="ECO:0007669"/>
    <property type="project" value="TreeGrafter"/>
</dbReference>
<dbReference type="RefSeq" id="WP_161693512.1">
    <property type="nucleotide sequence ID" value="NZ_JAAAMU010000001.1"/>
</dbReference>
<dbReference type="SMART" id="SM00267">
    <property type="entry name" value="GGDEF"/>
    <property type="match status" value="1"/>
</dbReference>
<dbReference type="SUPFAM" id="SSF54631">
    <property type="entry name" value="CBS-domain pair"/>
    <property type="match status" value="1"/>
</dbReference>
<dbReference type="Pfam" id="PF00571">
    <property type="entry name" value="CBS"/>
    <property type="match status" value="1"/>
</dbReference>
<dbReference type="EMBL" id="JAAAMU010000001">
    <property type="protein sequence ID" value="NBC67579.1"/>
    <property type="molecule type" value="Genomic_DNA"/>
</dbReference>
<dbReference type="InterPro" id="IPR050469">
    <property type="entry name" value="Diguanylate_Cyclase"/>
</dbReference>
<dbReference type="NCBIfam" id="TIGR00254">
    <property type="entry name" value="GGDEF"/>
    <property type="match status" value="1"/>
</dbReference>
<dbReference type="PROSITE" id="PS50887">
    <property type="entry name" value="GGDEF"/>
    <property type="match status" value="1"/>
</dbReference>
<dbReference type="Proteomes" id="UP000558113">
    <property type="component" value="Unassembled WGS sequence"/>
</dbReference>
<proteinExistence type="predicted"/>
<name>A0A7X5BZP0_9BACL</name>
<dbReference type="InterPro" id="IPR000160">
    <property type="entry name" value="GGDEF_dom"/>
</dbReference>
<keyword evidence="3" id="KW-1185">Reference proteome</keyword>
<reference evidence="2 3" key="1">
    <citation type="submission" date="2020-01" db="EMBL/GenBank/DDBJ databases">
        <title>Paenibacillus soybeanensis sp. nov. isolated from the nodules of soybean (Glycine max(L.) Merr).</title>
        <authorList>
            <person name="Wang H."/>
        </authorList>
    </citation>
    <scope>NUCLEOTIDE SEQUENCE [LARGE SCALE GENOMIC DNA]</scope>
    <source>
        <strain evidence="2 3">DSM 23054</strain>
    </source>
</reference>
<dbReference type="InterPro" id="IPR043128">
    <property type="entry name" value="Rev_trsase/Diguanyl_cyclase"/>
</dbReference>